<evidence type="ECO:0000313" key="3">
    <source>
        <dbReference type="Proteomes" id="UP000760494"/>
    </source>
</evidence>
<dbReference type="AlphaFoldDB" id="A0A9Q9R9W2"/>
<name>A0A9Q9R9W2_FUSFU</name>
<dbReference type="Proteomes" id="UP000760494">
    <property type="component" value="Unassembled WGS sequence"/>
</dbReference>
<feature type="region of interest" description="Disordered" evidence="1">
    <location>
        <begin position="246"/>
        <end position="271"/>
    </location>
</feature>
<proteinExistence type="predicted"/>
<evidence type="ECO:0000256" key="1">
    <source>
        <dbReference type="SAM" id="MobiDB-lite"/>
    </source>
</evidence>
<feature type="compositionally biased region" description="Acidic residues" evidence="1">
    <location>
        <begin position="209"/>
        <end position="232"/>
    </location>
</feature>
<reference evidence="2" key="1">
    <citation type="submission" date="2019-05" db="EMBL/GenBank/DDBJ databases">
        <authorList>
            <person name="Piombo E."/>
        </authorList>
    </citation>
    <scope>NUCLEOTIDE SEQUENCE</scope>
    <source>
        <strain evidence="2">C2S</strain>
    </source>
</reference>
<feature type="region of interest" description="Disordered" evidence="1">
    <location>
        <begin position="208"/>
        <end position="234"/>
    </location>
</feature>
<sequence length="987" mass="110660">MDYSSIISKPKSFFGKQKVWMARGEDLTLFNAYRSNIQNLLRHSCIPESSHNLWIGLYRLGTTEDEAKTFVVVSCTDRSIRQLTRDLLSRCPIFQPGEALDRFKVISKATLPETACEPRQTMQNNGDSPFETRLLGKGDYKEPKTTVRICPSNTGDNYLCRQVQAFQKSEGGDIDSRCQTATAGPLLWLDGVTYQLTVAHVVDFKNKEIEDDSESPEDDVDDWDEEDDDDSVSDCSLDEAVATWNISARNNTTPETTNNESTDDDISDSISSGSVQEDIIQQDGGNIAARAKQTPINKEPSSIPVHLQSPAAMALSEQPVLEDFIVEEHSLPWNRLSITGCPISSEMDYLLIPTGFDLQKQAPKGAETVQISDTFDVQEKIDPCPIIIATAALGYIEGLVFPAASFLRSPGSKDFQTLFCIQSSETLPRGSSGSAVFDKGSGLLAGHIVLGCPGKSIWYMVPILKVLKDLEVHFCLKANCQIQIEPTATEEWGDSFDTLRHTQCRIPRSLDDPFELHFQNIHQQVASERSKKTQPALVGTSVSGTFISFHTVMPARLNQWKSQFSHQGNSPTSDRLLLDNFRDLRYTFLEPMICMLPGGPHGERRRTVGKYKRNVPQPQAWMLEIFEPFLKGTEALDGPGLLELLGRKNLLHGRPDSQTYIPQCLYIKNMNPSTAMALYKATSWRPMKGCRELFSTNASNEPSPVWHGNACFNITVNLPFLFITTQNELFKRSIAGGSDLRTRFGLSFLQIPSQSCDTHDEVIAFQTEKSYLLLATWSTIIIGRSERYWTSVCLDDRFGEQLTADDCSEDLETPLDRLEGQAANVKRTMSPRAYALKVLAIQLEKIATYHQQIISALKFNLNIFVKFRHIPQFYGSCVADFLSQKEKVNDLNADGLYHHDKWRSQFRHCASQVSHINSKLVTTVESFLLKELQASPDDTSGHALWEGFRQEPGAAESSLRIQKSLNMLRNTQSQLLSLNARINVRPI</sequence>
<protein>
    <submittedName>
        <fullName evidence="2">Uncharacterized protein</fullName>
    </submittedName>
</protein>
<feature type="region of interest" description="Disordered" evidence="1">
    <location>
        <begin position="118"/>
        <end position="137"/>
    </location>
</feature>
<dbReference type="EMBL" id="CABFJX010000002">
    <property type="protein sequence ID" value="VTT56607.1"/>
    <property type="molecule type" value="Genomic_DNA"/>
</dbReference>
<organism evidence="2 3">
    <name type="scientific">Fusarium fujikuroi</name>
    <name type="common">Bakanae and foot rot disease fungus</name>
    <name type="synonym">Gibberella fujikuroi</name>
    <dbReference type="NCBI Taxonomy" id="5127"/>
    <lineage>
        <taxon>Eukaryota</taxon>
        <taxon>Fungi</taxon>
        <taxon>Dikarya</taxon>
        <taxon>Ascomycota</taxon>
        <taxon>Pezizomycotina</taxon>
        <taxon>Sordariomycetes</taxon>
        <taxon>Hypocreomycetidae</taxon>
        <taxon>Hypocreales</taxon>
        <taxon>Nectriaceae</taxon>
        <taxon>Fusarium</taxon>
        <taxon>Fusarium fujikuroi species complex</taxon>
    </lineage>
</organism>
<accession>A0A9Q9R9W2</accession>
<gene>
    <name evidence="2" type="ORF">C2S_3285</name>
</gene>
<feature type="compositionally biased region" description="Low complexity" evidence="1">
    <location>
        <begin position="250"/>
        <end position="260"/>
    </location>
</feature>
<evidence type="ECO:0000313" key="2">
    <source>
        <dbReference type="EMBL" id="VTT56607.1"/>
    </source>
</evidence>
<comment type="caution">
    <text evidence="2">The sequence shown here is derived from an EMBL/GenBank/DDBJ whole genome shotgun (WGS) entry which is preliminary data.</text>
</comment>